<evidence type="ECO:0000256" key="3">
    <source>
        <dbReference type="ARBA" id="ARBA00011894"/>
    </source>
</evidence>
<evidence type="ECO:0000256" key="9">
    <source>
        <dbReference type="ARBA" id="ARBA00023134"/>
    </source>
</evidence>
<keyword evidence="18" id="KW-1185">Reference proteome</keyword>
<dbReference type="InterPro" id="IPR050054">
    <property type="entry name" value="UPRTase/APRTase"/>
</dbReference>
<dbReference type="CDD" id="cd06223">
    <property type="entry name" value="PRTases_typeI"/>
    <property type="match status" value="1"/>
</dbReference>
<evidence type="ECO:0000256" key="4">
    <source>
        <dbReference type="ARBA" id="ARBA00022533"/>
    </source>
</evidence>
<evidence type="ECO:0000256" key="8">
    <source>
        <dbReference type="ARBA" id="ARBA00022842"/>
    </source>
</evidence>
<evidence type="ECO:0000256" key="1">
    <source>
        <dbReference type="ARBA" id="ARBA00005180"/>
    </source>
</evidence>
<dbReference type="Pfam" id="PF14681">
    <property type="entry name" value="UPRTase"/>
    <property type="match status" value="1"/>
</dbReference>
<dbReference type="GO" id="GO:0004845">
    <property type="term" value="F:uracil phosphoribosyltransferase activity"/>
    <property type="evidence" value="ECO:0007669"/>
    <property type="project" value="UniProtKB-UniRule"/>
</dbReference>
<dbReference type="UniPathway" id="UPA00574">
    <property type="reaction ID" value="UER00636"/>
</dbReference>
<dbReference type="GO" id="GO:0044206">
    <property type="term" value="P:UMP salvage"/>
    <property type="evidence" value="ECO:0007669"/>
    <property type="project" value="UniProtKB-UniRule"/>
</dbReference>
<feature type="binding site" evidence="15">
    <location>
        <position position="135"/>
    </location>
    <ligand>
        <name>5-phospho-alpha-D-ribose 1-diphosphate</name>
        <dbReference type="ChEBI" id="CHEBI:58017"/>
    </ligand>
</feature>
<name>A0A1I6SLL2_9CAUL</name>
<feature type="binding site" evidence="15">
    <location>
        <begin position="230"/>
        <end position="232"/>
    </location>
    <ligand>
        <name>uracil</name>
        <dbReference type="ChEBI" id="CHEBI:17568"/>
    </ligand>
</feature>
<comment type="function">
    <text evidence="12 15">Catalyzes the conversion of uracil and 5-phospho-alpha-D-ribose 1-diphosphate (PRPP) to UMP and diphosphate.</text>
</comment>
<keyword evidence="8 15" id="KW-0460">Magnesium</keyword>
<keyword evidence="7 15" id="KW-0547">Nucleotide-binding</keyword>
<comment type="pathway">
    <text evidence="1 15">Pyrimidine metabolism; UMP biosynthesis via salvage pathway; UMP from uracil: step 1/1.</text>
</comment>
<evidence type="ECO:0000259" key="16">
    <source>
        <dbReference type="Pfam" id="PF14681"/>
    </source>
</evidence>
<dbReference type="GO" id="GO:0000287">
    <property type="term" value="F:magnesium ion binding"/>
    <property type="evidence" value="ECO:0007669"/>
    <property type="project" value="UniProtKB-UniRule"/>
</dbReference>
<dbReference type="FunFam" id="3.40.50.2020:FF:000003">
    <property type="entry name" value="Uracil phosphoribosyltransferase"/>
    <property type="match status" value="1"/>
</dbReference>
<feature type="domain" description="Phosphoribosyltransferase" evidence="16">
    <location>
        <begin position="39"/>
        <end position="239"/>
    </location>
</feature>
<dbReference type="EC" id="2.4.2.9" evidence="3 15"/>
<comment type="similarity">
    <text evidence="2 15">Belongs to the UPRTase family.</text>
</comment>
<evidence type="ECO:0000256" key="2">
    <source>
        <dbReference type="ARBA" id="ARBA00009516"/>
    </source>
</evidence>
<evidence type="ECO:0000313" key="18">
    <source>
        <dbReference type="Proteomes" id="UP000198788"/>
    </source>
</evidence>
<evidence type="ECO:0000256" key="12">
    <source>
        <dbReference type="ARBA" id="ARBA00056901"/>
    </source>
</evidence>
<evidence type="ECO:0000256" key="6">
    <source>
        <dbReference type="ARBA" id="ARBA00022679"/>
    </source>
</evidence>
<comment type="activity regulation">
    <text evidence="15">Allosterically activated by GTP.</text>
</comment>
<dbReference type="PANTHER" id="PTHR32315">
    <property type="entry name" value="ADENINE PHOSPHORIBOSYLTRANSFERASE"/>
    <property type="match status" value="1"/>
</dbReference>
<gene>
    <name evidence="15" type="primary">upp</name>
    <name evidence="17" type="ORF">SAMN05192570_2556</name>
</gene>
<protein>
    <recommendedName>
        <fullName evidence="13 15">Uracil phosphoribosyltransferase</fullName>
        <ecNumber evidence="3 15">2.4.2.9</ecNumber>
    </recommendedName>
    <alternativeName>
        <fullName evidence="10 15">UMP pyrophosphorylase</fullName>
    </alternativeName>
    <alternativeName>
        <fullName evidence="14 15">UPRTase</fullName>
    </alternativeName>
</protein>
<dbReference type="GO" id="GO:0005525">
    <property type="term" value="F:GTP binding"/>
    <property type="evidence" value="ECO:0007669"/>
    <property type="project" value="UniProtKB-KW"/>
</dbReference>
<accession>A0A1I6SLL2</accession>
<organism evidence="17 18">
    <name type="scientific">Brevundimonas viscosa</name>
    <dbReference type="NCBI Taxonomy" id="871741"/>
    <lineage>
        <taxon>Bacteria</taxon>
        <taxon>Pseudomonadati</taxon>
        <taxon>Pseudomonadota</taxon>
        <taxon>Alphaproteobacteria</taxon>
        <taxon>Caulobacterales</taxon>
        <taxon>Caulobacteraceae</taxon>
        <taxon>Brevundimonas</taxon>
    </lineage>
</organism>
<dbReference type="NCBIfam" id="NF001097">
    <property type="entry name" value="PRK00129.1"/>
    <property type="match status" value="1"/>
</dbReference>
<feature type="binding site" evidence="15">
    <location>
        <position position="225"/>
    </location>
    <ligand>
        <name>uracil</name>
        <dbReference type="ChEBI" id="CHEBI:17568"/>
    </ligand>
</feature>
<reference evidence="18" key="1">
    <citation type="submission" date="2016-10" db="EMBL/GenBank/DDBJ databases">
        <authorList>
            <person name="Varghese N."/>
            <person name="Submissions S."/>
        </authorList>
    </citation>
    <scope>NUCLEOTIDE SEQUENCE [LARGE SCALE GENOMIC DNA]</scope>
    <source>
        <strain evidence="18">CGMCC 1.10683</strain>
    </source>
</reference>
<dbReference type="InterPro" id="IPR034332">
    <property type="entry name" value="Upp_B"/>
</dbReference>
<dbReference type="InterPro" id="IPR005765">
    <property type="entry name" value="UPRT"/>
</dbReference>
<keyword evidence="5 15" id="KW-0328">Glycosyltransferase</keyword>
<comment type="catalytic activity">
    <reaction evidence="11 15">
        <text>UMP + diphosphate = 5-phospho-alpha-D-ribose 1-diphosphate + uracil</text>
        <dbReference type="Rhea" id="RHEA:13017"/>
        <dbReference type="ChEBI" id="CHEBI:17568"/>
        <dbReference type="ChEBI" id="CHEBI:33019"/>
        <dbReference type="ChEBI" id="CHEBI:57865"/>
        <dbReference type="ChEBI" id="CHEBI:58017"/>
        <dbReference type="EC" id="2.4.2.9"/>
    </reaction>
</comment>
<sequence>MFGRLNAAWPDSFSPLDRAEGAVCAARMTASPSSAALTVVDHPLVRHKLSIMRARHTPTAEFRRLLREIAVLLGYEATRDLSVTEYPLETPVAQTTGVRVAAPVFVPVLRAGLGLLDGMLDLLPEADVAHIGLYRDPETLKAVEYYFRAPADVAARRCIVVDPMLATGRSAVAALDRLKGRGAADLRFVCLLAAPEGLQRLRAAHPDVPIWTAAVDERLNEHSYIVPGLGDAGDRLFGTQ</sequence>
<dbReference type="EMBL" id="FOZV01000005">
    <property type="protein sequence ID" value="SFS77836.1"/>
    <property type="molecule type" value="Genomic_DNA"/>
</dbReference>
<evidence type="ECO:0000256" key="13">
    <source>
        <dbReference type="ARBA" id="ARBA00072146"/>
    </source>
</evidence>
<dbReference type="Gene3D" id="3.40.50.2020">
    <property type="match status" value="1"/>
</dbReference>
<keyword evidence="4 15" id="KW-0021">Allosteric enzyme</keyword>
<evidence type="ECO:0000256" key="15">
    <source>
        <dbReference type="HAMAP-Rule" id="MF_01218"/>
    </source>
</evidence>
<dbReference type="STRING" id="871741.SAMN05192570_2556"/>
<dbReference type="SUPFAM" id="SSF53271">
    <property type="entry name" value="PRTase-like"/>
    <property type="match status" value="1"/>
</dbReference>
<keyword evidence="6 15" id="KW-0808">Transferase</keyword>
<dbReference type="NCBIfam" id="TIGR01091">
    <property type="entry name" value="upp"/>
    <property type="match status" value="1"/>
</dbReference>
<evidence type="ECO:0000256" key="11">
    <source>
        <dbReference type="ARBA" id="ARBA00052919"/>
    </source>
</evidence>
<dbReference type="AlphaFoldDB" id="A0A1I6SLL2"/>
<dbReference type="Proteomes" id="UP000198788">
    <property type="component" value="Unassembled WGS sequence"/>
</dbReference>
<evidence type="ECO:0000256" key="7">
    <source>
        <dbReference type="ARBA" id="ARBA00022741"/>
    </source>
</evidence>
<evidence type="ECO:0000256" key="5">
    <source>
        <dbReference type="ARBA" id="ARBA00022676"/>
    </source>
</evidence>
<dbReference type="GO" id="GO:0006223">
    <property type="term" value="P:uracil salvage"/>
    <property type="evidence" value="ECO:0007669"/>
    <property type="project" value="InterPro"/>
</dbReference>
<evidence type="ECO:0000256" key="14">
    <source>
        <dbReference type="ARBA" id="ARBA00079807"/>
    </source>
</evidence>
<feature type="binding site" evidence="15">
    <location>
        <position position="110"/>
    </location>
    <ligand>
        <name>5-phospho-alpha-D-ribose 1-diphosphate</name>
        <dbReference type="ChEBI" id="CHEBI:58017"/>
    </ligand>
</feature>
<dbReference type="GO" id="GO:0005737">
    <property type="term" value="C:cytoplasm"/>
    <property type="evidence" value="ECO:0007669"/>
    <property type="project" value="UniProtKB-ARBA"/>
</dbReference>
<feature type="binding site" evidence="15">
    <location>
        <position position="231"/>
    </location>
    <ligand>
        <name>5-phospho-alpha-D-ribose 1-diphosphate</name>
        <dbReference type="ChEBI" id="CHEBI:58017"/>
    </ligand>
</feature>
<feature type="binding site" evidence="15">
    <location>
        <begin position="162"/>
        <end position="170"/>
    </location>
    <ligand>
        <name>5-phospho-alpha-D-ribose 1-diphosphate</name>
        <dbReference type="ChEBI" id="CHEBI:58017"/>
    </ligand>
</feature>
<keyword evidence="9 15" id="KW-0342">GTP-binding</keyword>
<comment type="cofactor">
    <cofactor evidence="15">
        <name>Mg(2+)</name>
        <dbReference type="ChEBI" id="CHEBI:18420"/>
    </cofactor>
    <text evidence="15">Binds 1 Mg(2+) ion per subunit. The magnesium is bound as Mg-PRPP.</text>
</comment>
<evidence type="ECO:0000313" key="17">
    <source>
        <dbReference type="EMBL" id="SFS77836.1"/>
    </source>
</evidence>
<proteinExistence type="inferred from homology"/>
<dbReference type="PANTHER" id="PTHR32315:SF4">
    <property type="entry name" value="URACIL PHOSPHORIBOSYLTRANSFERASE, CHLOROPLASTIC"/>
    <property type="match status" value="1"/>
</dbReference>
<dbReference type="InterPro" id="IPR029057">
    <property type="entry name" value="PRTase-like"/>
</dbReference>
<dbReference type="HAMAP" id="MF_01218_B">
    <property type="entry name" value="Upp_B"/>
    <property type="match status" value="1"/>
</dbReference>
<dbReference type="InterPro" id="IPR000836">
    <property type="entry name" value="PRTase_dom"/>
</dbReference>
<evidence type="ECO:0000256" key="10">
    <source>
        <dbReference type="ARBA" id="ARBA00031082"/>
    </source>
</evidence>